<proteinExistence type="predicted"/>
<dbReference type="EMBL" id="HACG01041101">
    <property type="protein sequence ID" value="CEK87966.1"/>
    <property type="molecule type" value="Transcribed_RNA"/>
</dbReference>
<dbReference type="EMBL" id="HACG01041102">
    <property type="protein sequence ID" value="CEK87967.1"/>
    <property type="molecule type" value="Transcribed_RNA"/>
</dbReference>
<dbReference type="AlphaFoldDB" id="A0A0B7B6Q9"/>
<feature type="signal peptide" evidence="1">
    <location>
        <begin position="1"/>
        <end position="20"/>
    </location>
</feature>
<name>A0A0B7B6Q9_9EUPU</name>
<sequence length="79" mass="8917">MPGMLAIASSLFTNTPTVLASSEMSGDSICAILSNSISHLKKIYITQKNKEICYYHSLTQLNQWRKFLSNFNSHLNHLN</sequence>
<organism evidence="2">
    <name type="scientific">Arion vulgaris</name>
    <dbReference type="NCBI Taxonomy" id="1028688"/>
    <lineage>
        <taxon>Eukaryota</taxon>
        <taxon>Metazoa</taxon>
        <taxon>Spiralia</taxon>
        <taxon>Lophotrochozoa</taxon>
        <taxon>Mollusca</taxon>
        <taxon>Gastropoda</taxon>
        <taxon>Heterobranchia</taxon>
        <taxon>Euthyneura</taxon>
        <taxon>Panpulmonata</taxon>
        <taxon>Eupulmonata</taxon>
        <taxon>Stylommatophora</taxon>
        <taxon>Helicina</taxon>
        <taxon>Arionoidea</taxon>
        <taxon>Arionidae</taxon>
        <taxon>Arion</taxon>
    </lineage>
</organism>
<evidence type="ECO:0000313" key="2">
    <source>
        <dbReference type="EMBL" id="CEK87966.1"/>
    </source>
</evidence>
<evidence type="ECO:0000313" key="4">
    <source>
        <dbReference type="EMBL" id="CEK87970.1"/>
    </source>
</evidence>
<evidence type="ECO:0000256" key="1">
    <source>
        <dbReference type="SAM" id="SignalP"/>
    </source>
</evidence>
<accession>A0A0B7B6Q9</accession>
<keyword evidence="1" id="KW-0732">Signal</keyword>
<dbReference type="EMBL" id="HACG01041105">
    <property type="protein sequence ID" value="CEK87970.1"/>
    <property type="molecule type" value="Transcribed_RNA"/>
</dbReference>
<evidence type="ECO:0000313" key="3">
    <source>
        <dbReference type="EMBL" id="CEK87967.1"/>
    </source>
</evidence>
<feature type="chain" id="PRO_5007391474" evidence="1">
    <location>
        <begin position="21"/>
        <end position="79"/>
    </location>
</feature>
<reference evidence="2" key="1">
    <citation type="submission" date="2014-12" db="EMBL/GenBank/DDBJ databases">
        <title>Insight into the proteome of Arion vulgaris.</title>
        <authorList>
            <person name="Aradska J."/>
            <person name="Bulat T."/>
            <person name="Smidak R."/>
            <person name="Sarate P."/>
            <person name="Gangsoo J."/>
            <person name="Sialana F."/>
            <person name="Bilban M."/>
            <person name="Lubec G."/>
        </authorList>
    </citation>
    <scope>NUCLEOTIDE SEQUENCE</scope>
    <source>
        <tissue evidence="2">Skin</tissue>
    </source>
</reference>
<protein>
    <submittedName>
        <fullName evidence="2">Uncharacterized protein</fullName>
    </submittedName>
</protein>
<gene>
    <name evidence="2" type="primary">ORF162424</name>
    <name evidence="3" type="synonym">ORF162429</name>
    <name evidence="4" type="synonym">ORF162439</name>
</gene>